<proteinExistence type="predicted"/>
<reference evidence="1" key="1">
    <citation type="submission" date="2023-07" db="EMBL/GenBank/DDBJ databases">
        <title>Genome sequencing of multiple Borrelia sensu lato isolates.</title>
        <authorList>
            <person name="Mongodin E.F."/>
            <person name="Rudenko N."/>
            <person name="Fraser C.M."/>
            <person name="Schutzer S."/>
            <person name="Luft B."/>
            <person name="Morgan R."/>
            <person name="Chastens S."/>
            <person name="Qiu W."/>
        </authorList>
    </citation>
    <scope>NUCLEOTIDE SEQUENCE [LARGE SCALE GENOMIC DNA]</scope>
    <source>
        <strain evidence="1">PotiB3</strain>
    </source>
</reference>
<evidence type="ECO:0000313" key="1">
    <source>
        <dbReference type="EMBL" id="WNY68917.1"/>
    </source>
</evidence>
<protein>
    <submittedName>
        <fullName evidence="1">Uncharacterized protein</fullName>
    </submittedName>
</protein>
<name>A0ABZ0CI85_9SPIR</name>
<accession>A0ABZ0CI85</accession>
<sequence length="47" mass="5700">MIEISVFPKEELLEFTNVYKSKFLLKLAIFNKNYKFIIKTYYSDQSN</sequence>
<keyword evidence="2" id="KW-1185">Reference proteome</keyword>
<organism evidence="1 2">
    <name type="scientific">Borreliella lusitaniae</name>
    <dbReference type="NCBI Taxonomy" id="100177"/>
    <lineage>
        <taxon>Bacteria</taxon>
        <taxon>Pseudomonadati</taxon>
        <taxon>Spirochaetota</taxon>
        <taxon>Spirochaetia</taxon>
        <taxon>Spirochaetales</taxon>
        <taxon>Borreliaceae</taxon>
        <taxon>Borreliella</taxon>
    </lineage>
</organism>
<dbReference type="EMBL" id="CP132468">
    <property type="protein sequence ID" value="WNY68917.1"/>
    <property type="molecule type" value="Genomic_DNA"/>
</dbReference>
<dbReference type="RefSeq" id="WP_316383902.1">
    <property type="nucleotide sequence ID" value="NZ_CP132468.1"/>
</dbReference>
<dbReference type="Proteomes" id="UP001301963">
    <property type="component" value="Chromosome"/>
</dbReference>
<gene>
    <name evidence="1" type="ORF">QIA44_03730</name>
</gene>
<evidence type="ECO:0000313" key="2">
    <source>
        <dbReference type="Proteomes" id="UP001301963"/>
    </source>
</evidence>